<protein>
    <submittedName>
        <fullName evidence="2">Uncharacterized protein</fullName>
    </submittedName>
</protein>
<dbReference type="EMBL" id="JBBHLL010000003">
    <property type="protein sequence ID" value="KAK7834846.1"/>
    <property type="molecule type" value="Genomic_DNA"/>
</dbReference>
<evidence type="ECO:0000313" key="2">
    <source>
        <dbReference type="EMBL" id="KAK7834846.1"/>
    </source>
</evidence>
<feature type="region of interest" description="Disordered" evidence="1">
    <location>
        <begin position="1"/>
        <end position="22"/>
    </location>
</feature>
<name>A0AAW0KAF8_MYOGA</name>
<accession>A0AAW0KAF8</accession>
<organism evidence="2 3">
    <name type="scientific">Myodes glareolus</name>
    <name type="common">Bank vole</name>
    <name type="synonym">Clethrionomys glareolus</name>
    <dbReference type="NCBI Taxonomy" id="447135"/>
    <lineage>
        <taxon>Eukaryota</taxon>
        <taxon>Metazoa</taxon>
        <taxon>Chordata</taxon>
        <taxon>Craniata</taxon>
        <taxon>Vertebrata</taxon>
        <taxon>Euteleostomi</taxon>
        <taxon>Mammalia</taxon>
        <taxon>Eutheria</taxon>
        <taxon>Euarchontoglires</taxon>
        <taxon>Glires</taxon>
        <taxon>Rodentia</taxon>
        <taxon>Myomorpha</taxon>
        <taxon>Muroidea</taxon>
        <taxon>Cricetidae</taxon>
        <taxon>Arvicolinae</taxon>
        <taxon>Myodes</taxon>
    </lineage>
</organism>
<dbReference type="Proteomes" id="UP001488838">
    <property type="component" value="Unassembled WGS sequence"/>
</dbReference>
<feature type="compositionally biased region" description="Basic and acidic residues" evidence="1">
    <location>
        <begin position="44"/>
        <end position="66"/>
    </location>
</feature>
<sequence length="107" mass="11097">MDLESPLGISGHIAKSLRKPPGSVLAPALGGAVDPAAQLQAVGRVEERTGAEGTRQEGRQDSESTKRPTSIGAGLLLTAGLHGAVVMELEEDLNGRADKNSKMGKKR</sequence>
<comment type="caution">
    <text evidence="2">The sequence shown here is derived from an EMBL/GenBank/DDBJ whole genome shotgun (WGS) entry which is preliminary data.</text>
</comment>
<dbReference type="AlphaFoldDB" id="A0AAW0KAF8"/>
<reference evidence="2 3" key="1">
    <citation type="journal article" date="2023" name="bioRxiv">
        <title>Conserved and derived expression patterns and positive selection on dental genes reveal complex evolutionary context of ever-growing rodent molars.</title>
        <authorList>
            <person name="Calamari Z.T."/>
            <person name="Song A."/>
            <person name="Cohen E."/>
            <person name="Akter M."/>
            <person name="Roy R.D."/>
            <person name="Hallikas O."/>
            <person name="Christensen M.M."/>
            <person name="Li P."/>
            <person name="Marangoni P."/>
            <person name="Jernvall J."/>
            <person name="Klein O.D."/>
        </authorList>
    </citation>
    <scope>NUCLEOTIDE SEQUENCE [LARGE SCALE GENOMIC DNA]</scope>
    <source>
        <strain evidence="2">V071</strain>
    </source>
</reference>
<feature type="region of interest" description="Disordered" evidence="1">
    <location>
        <begin position="40"/>
        <end position="73"/>
    </location>
</feature>
<evidence type="ECO:0000256" key="1">
    <source>
        <dbReference type="SAM" id="MobiDB-lite"/>
    </source>
</evidence>
<keyword evidence="3" id="KW-1185">Reference proteome</keyword>
<gene>
    <name evidence="2" type="ORF">U0070_022817</name>
</gene>
<proteinExistence type="predicted"/>
<evidence type="ECO:0000313" key="3">
    <source>
        <dbReference type="Proteomes" id="UP001488838"/>
    </source>
</evidence>